<keyword evidence="1" id="KW-1133">Transmembrane helix</keyword>
<dbReference type="EMBL" id="FN554964">
    <property type="protein sequence ID" value="CBH09106.1"/>
    <property type="molecule type" value="Genomic_DNA"/>
</dbReference>
<reference evidence="3" key="1">
    <citation type="journal article" date="2010" name="PLoS Negl. Trop. Dis.">
        <title>The genome sequence of Trypanosoma brucei gambiense, causative agent of chronic human african trypanosomiasis.</title>
        <authorList>
            <person name="Jackson A.P."/>
            <person name="Sanders M."/>
            <person name="Berry A."/>
            <person name="McQuillan J."/>
            <person name="Aslett M.A."/>
            <person name="Quail M.A."/>
            <person name="Chukualim B."/>
            <person name="Capewell P."/>
            <person name="MacLeod A."/>
            <person name="Melville S.E."/>
            <person name="Gibson W."/>
            <person name="Barry J.D."/>
            <person name="Berriman M."/>
            <person name="Hertz-Fowler C."/>
        </authorList>
    </citation>
    <scope>NUCLEOTIDE SEQUENCE [LARGE SCALE GENOMIC DNA]</scope>
    <source>
        <strain evidence="3">MHOM/CI/86/DAL972</strain>
    </source>
</reference>
<dbReference type="OrthoDB" id="242539at2759"/>
<evidence type="ECO:0000256" key="1">
    <source>
        <dbReference type="SAM" id="Phobius"/>
    </source>
</evidence>
<dbReference type="AlphaFoldDB" id="C9ZHY9"/>
<evidence type="ECO:0000313" key="3">
    <source>
        <dbReference type="Proteomes" id="UP000002316"/>
    </source>
</evidence>
<keyword evidence="1" id="KW-0472">Membrane</keyword>
<evidence type="ECO:0000313" key="2">
    <source>
        <dbReference type="EMBL" id="CBH09106.1"/>
    </source>
</evidence>
<dbReference type="Proteomes" id="UP000002316">
    <property type="component" value="Chromosome 1"/>
</dbReference>
<dbReference type="VEuPathDB" id="TriTrypDB:Tbg972.1.2700"/>
<dbReference type="KEGG" id="tbg:TbgDal_I2700"/>
<organism evidence="2 3">
    <name type="scientific">Trypanosoma brucei gambiense (strain MHOM/CI/86/DAL972)</name>
    <dbReference type="NCBI Taxonomy" id="679716"/>
    <lineage>
        <taxon>Eukaryota</taxon>
        <taxon>Discoba</taxon>
        <taxon>Euglenozoa</taxon>
        <taxon>Kinetoplastea</taxon>
        <taxon>Metakinetoplastina</taxon>
        <taxon>Trypanosomatida</taxon>
        <taxon>Trypanosomatidae</taxon>
        <taxon>Trypanosoma</taxon>
    </lineage>
</organism>
<feature type="transmembrane region" description="Helical" evidence="1">
    <location>
        <begin position="12"/>
        <end position="30"/>
    </location>
</feature>
<accession>C9ZHY9</accession>
<dbReference type="RefSeq" id="XP_011771547.1">
    <property type="nucleotide sequence ID" value="XM_011773245.1"/>
</dbReference>
<gene>
    <name evidence="2" type="ORF">TbgDal_I2700</name>
</gene>
<dbReference type="GeneID" id="23858357"/>
<keyword evidence="1" id="KW-0812">Transmembrane</keyword>
<sequence length="167" mass="19480">MQIYVKHRGKFIFLALWSGFTCIAMFWLMIRRSGFGTSYSRCCYLVMWGEYKQLLEPGTFPSNGFLPPHLRLDSRSYLDLPETEIALPPLIDVSIAERDQVRNLESMLPSTQRSDLKVQFGPIRTQTIVMTSGANERYVRRRLGLSEKDRKRLQEEEEQQKAVEVNK</sequence>
<name>C9ZHY9_TRYB9</name>
<protein>
    <submittedName>
        <fullName evidence="2">Uncharacterized protein</fullName>
    </submittedName>
</protein>
<proteinExistence type="predicted"/>